<dbReference type="SUPFAM" id="SSF103473">
    <property type="entry name" value="MFS general substrate transporter"/>
    <property type="match status" value="1"/>
</dbReference>
<evidence type="ECO:0000256" key="5">
    <source>
        <dbReference type="ARBA" id="ARBA00023136"/>
    </source>
</evidence>
<dbReference type="EMBL" id="ML977659">
    <property type="protein sequence ID" value="KAF1994468.1"/>
    <property type="molecule type" value="Genomic_DNA"/>
</dbReference>
<feature type="transmembrane region" description="Helical" evidence="8">
    <location>
        <begin position="118"/>
        <end position="140"/>
    </location>
</feature>
<dbReference type="Pfam" id="PF07690">
    <property type="entry name" value="MFS_1"/>
    <property type="match status" value="1"/>
</dbReference>
<feature type="transmembrane region" description="Helical" evidence="8">
    <location>
        <begin position="239"/>
        <end position="259"/>
    </location>
</feature>
<keyword evidence="4 8" id="KW-1133">Transmembrane helix</keyword>
<keyword evidence="11" id="KW-1185">Reference proteome</keyword>
<feature type="domain" description="Major facilitator superfamily (MFS) profile" evidence="9">
    <location>
        <begin position="80"/>
        <end position="496"/>
    </location>
</feature>
<evidence type="ECO:0000256" key="6">
    <source>
        <dbReference type="ARBA" id="ARBA00037968"/>
    </source>
</evidence>
<feature type="compositionally biased region" description="Polar residues" evidence="7">
    <location>
        <begin position="28"/>
        <end position="37"/>
    </location>
</feature>
<feature type="transmembrane region" description="Helical" evidence="8">
    <location>
        <begin position="208"/>
        <end position="227"/>
    </location>
</feature>
<keyword evidence="5 8" id="KW-0472">Membrane</keyword>
<evidence type="ECO:0000256" key="1">
    <source>
        <dbReference type="ARBA" id="ARBA00004141"/>
    </source>
</evidence>
<feature type="transmembrane region" description="Helical" evidence="8">
    <location>
        <begin position="176"/>
        <end position="196"/>
    </location>
</feature>
<name>A0A6A5W0G0_9PLEO</name>
<feature type="transmembrane region" description="Helical" evidence="8">
    <location>
        <begin position="403"/>
        <end position="424"/>
    </location>
</feature>
<dbReference type="AlphaFoldDB" id="A0A6A5W0G0"/>
<feature type="transmembrane region" description="Helical" evidence="8">
    <location>
        <begin position="152"/>
        <end position="170"/>
    </location>
</feature>
<dbReference type="InterPro" id="IPR020846">
    <property type="entry name" value="MFS_dom"/>
</dbReference>
<dbReference type="Proteomes" id="UP000799779">
    <property type="component" value="Unassembled WGS sequence"/>
</dbReference>
<evidence type="ECO:0000256" key="3">
    <source>
        <dbReference type="ARBA" id="ARBA00022692"/>
    </source>
</evidence>
<reference evidence="10" key="1">
    <citation type="journal article" date="2020" name="Stud. Mycol.">
        <title>101 Dothideomycetes genomes: a test case for predicting lifestyles and emergence of pathogens.</title>
        <authorList>
            <person name="Haridas S."/>
            <person name="Albert R."/>
            <person name="Binder M."/>
            <person name="Bloem J."/>
            <person name="Labutti K."/>
            <person name="Salamov A."/>
            <person name="Andreopoulos B."/>
            <person name="Baker S."/>
            <person name="Barry K."/>
            <person name="Bills G."/>
            <person name="Bluhm B."/>
            <person name="Cannon C."/>
            <person name="Castanera R."/>
            <person name="Culley D."/>
            <person name="Daum C."/>
            <person name="Ezra D."/>
            <person name="Gonzalez J."/>
            <person name="Henrissat B."/>
            <person name="Kuo A."/>
            <person name="Liang C."/>
            <person name="Lipzen A."/>
            <person name="Lutzoni F."/>
            <person name="Magnuson J."/>
            <person name="Mondo S."/>
            <person name="Nolan M."/>
            <person name="Ohm R."/>
            <person name="Pangilinan J."/>
            <person name="Park H.-J."/>
            <person name="Ramirez L."/>
            <person name="Alfaro M."/>
            <person name="Sun H."/>
            <person name="Tritt A."/>
            <person name="Yoshinaga Y."/>
            <person name="Zwiers L.-H."/>
            <person name="Turgeon B."/>
            <person name="Goodwin S."/>
            <person name="Spatafora J."/>
            <person name="Crous P."/>
            <person name="Grigoriev I."/>
        </authorList>
    </citation>
    <scope>NUCLEOTIDE SEQUENCE</scope>
    <source>
        <strain evidence="10">CBS 123094</strain>
    </source>
</reference>
<feature type="transmembrane region" description="Helical" evidence="8">
    <location>
        <begin position="466"/>
        <end position="487"/>
    </location>
</feature>
<organism evidence="10 11">
    <name type="scientific">Amniculicola lignicola CBS 123094</name>
    <dbReference type="NCBI Taxonomy" id="1392246"/>
    <lineage>
        <taxon>Eukaryota</taxon>
        <taxon>Fungi</taxon>
        <taxon>Dikarya</taxon>
        <taxon>Ascomycota</taxon>
        <taxon>Pezizomycotina</taxon>
        <taxon>Dothideomycetes</taxon>
        <taxon>Pleosporomycetidae</taxon>
        <taxon>Pleosporales</taxon>
        <taxon>Amniculicolaceae</taxon>
        <taxon>Amniculicola</taxon>
    </lineage>
</organism>
<evidence type="ECO:0000256" key="2">
    <source>
        <dbReference type="ARBA" id="ARBA00022448"/>
    </source>
</evidence>
<evidence type="ECO:0000313" key="10">
    <source>
        <dbReference type="EMBL" id="KAF1994468.1"/>
    </source>
</evidence>
<dbReference type="PROSITE" id="PS50850">
    <property type="entry name" value="MFS"/>
    <property type="match status" value="1"/>
</dbReference>
<feature type="region of interest" description="Disordered" evidence="7">
    <location>
        <begin position="27"/>
        <end position="46"/>
    </location>
</feature>
<comment type="subcellular location">
    <subcellularLocation>
        <location evidence="1">Membrane</location>
        <topology evidence="1">Multi-pass membrane protein</topology>
    </subcellularLocation>
</comment>
<dbReference type="OrthoDB" id="6730379at2759"/>
<sequence length="553" mass="60891">MNIADIVRQQVLAASSLIKYDARGEYSPVQSEGSTETTMDDSQDDRAPEAGLVLPQHVTEVGDGGSQLGKRVLRKIDWRLIPLMFITYNLNFMDKTILSSASVFGLREDTGLHGQQYSWVSSVFYFGYFFWEYPTTLLVARLPVAKYLTINTFFWGAVVALTAACSTYGGLISVRFMLGVAEATITPAFMFITSTWYTRDEIPTRTGIWFAGNSVGGLVASFIAYGVGHVEGSLHPWKWMYIMLGVLTFIWGIPLLLLLPDSIEKAKFLTEEERKYAVDRVVLAGTGRTDHTSWKLDQVIECLSDPKTWLIFSMSLLTQIPNGGTQNFGNLVLKSFGFTSLESTLLVIPASVISACTIAGTGWLAGSYRQMNCILIVCVVLPAVVGSSLIYVRPRTSSGVQLFGYFLLSTGPGGIPLLISLVGANFKGVTKKMTMTALLFLAYCVGNIAGPQFFRASEAPHYNTAFRAILVCYCLVVGLAVTLRFYLQWFNARREKEEGVKGSAGAGGIIAAGKMLGETEVRQISEQAGAVELRPEDYDDVTDWKTFGFRYRL</sequence>
<proteinExistence type="inferred from homology"/>
<dbReference type="GO" id="GO:0022857">
    <property type="term" value="F:transmembrane transporter activity"/>
    <property type="evidence" value="ECO:0007669"/>
    <property type="project" value="InterPro"/>
</dbReference>
<dbReference type="PANTHER" id="PTHR43791:SF10">
    <property type="entry name" value="MAJOR FACILITATOR SUPERFAMILY (MFS) PROFILE DOMAIN-CONTAINING PROTEIN"/>
    <property type="match status" value="1"/>
</dbReference>
<dbReference type="InterPro" id="IPR011701">
    <property type="entry name" value="MFS"/>
</dbReference>
<protein>
    <submittedName>
        <fullName evidence="10">Major facilitator superfamily transporter</fullName>
    </submittedName>
</protein>
<evidence type="ECO:0000256" key="4">
    <source>
        <dbReference type="ARBA" id="ARBA00022989"/>
    </source>
</evidence>
<evidence type="ECO:0000259" key="9">
    <source>
        <dbReference type="PROSITE" id="PS50850"/>
    </source>
</evidence>
<evidence type="ECO:0000256" key="7">
    <source>
        <dbReference type="SAM" id="MobiDB-lite"/>
    </source>
</evidence>
<dbReference type="FunFam" id="1.20.1250.20:FF:000064">
    <property type="entry name" value="MFS allantoate transporter"/>
    <property type="match status" value="1"/>
</dbReference>
<dbReference type="PANTHER" id="PTHR43791">
    <property type="entry name" value="PERMEASE-RELATED"/>
    <property type="match status" value="1"/>
</dbReference>
<gene>
    <name evidence="10" type="ORF">P154DRAFT_527034</name>
</gene>
<feature type="transmembrane region" description="Helical" evidence="8">
    <location>
        <begin position="436"/>
        <end position="454"/>
    </location>
</feature>
<dbReference type="InterPro" id="IPR036259">
    <property type="entry name" value="MFS_trans_sf"/>
</dbReference>
<keyword evidence="2" id="KW-0813">Transport</keyword>
<dbReference type="GO" id="GO:0016020">
    <property type="term" value="C:membrane"/>
    <property type="evidence" value="ECO:0007669"/>
    <property type="project" value="UniProtKB-SubCell"/>
</dbReference>
<comment type="similarity">
    <text evidence="6">Belongs to the major facilitator superfamily. Allantoate permease family.</text>
</comment>
<evidence type="ECO:0000256" key="8">
    <source>
        <dbReference type="SAM" id="Phobius"/>
    </source>
</evidence>
<evidence type="ECO:0000313" key="11">
    <source>
        <dbReference type="Proteomes" id="UP000799779"/>
    </source>
</evidence>
<dbReference type="Gene3D" id="1.20.1250.20">
    <property type="entry name" value="MFS general substrate transporter like domains"/>
    <property type="match status" value="2"/>
</dbReference>
<accession>A0A6A5W0G0</accession>
<feature type="transmembrane region" description="Helical" evidence="8">
    <location>
        <begin position="373"/>
        <end position="391"/>
    </location>
</feature>
<keyword evidence="3 8" id="KW-0812">Transmembrane</keyword>